<sequence>MTDMDNMLRNNKGLTLAEVTGTLVLTVMLLGFMLFLVMQAHNGVRDVSGSEAAVQQSQTIVNAIVASARQYGFKPSAAPNSLQFTGSGGESVTYTYNPANRSVTADSRRLDGQGVLQQSSIVFPGQVASFDCNVTGSKIEISLTMLRPNKQIYQTSTTVYSLS</sequence>
<organism evidence="2 3">
    <name type="scientific">Paenibacillus protaetiae</name>
    <dbReference type="NCBI Taxonomy" id="2509456"/>
    <lineage>
        <taxon>Bacteria</taxon>
        <taxon>Bacillati</taxon>
        <taxon>Bacillota</taxon>
        <taxon>Bacilli</taxon>
        <taxon>Bacillales</taxon>
        <taxon>Paenibacillaceae</taxon>
        <taxon>Paenibacillus</taxon>
    </lineage>
</organism>
<gene>
    <name evidence="2" type="ORF">ET464_08415</name>
</gene>
<keyword evidence="1" id="KW-1133">Transmembrane helix</keyword>
<accession>A0A4P6ETD2</accession>
<proteinExistence type="predicted"/>
<evidence type="ECO:0000313" key="2">
    <source>
        <dbReference type="EMBL" id="QAY66430.1"/>
    </source>
</evidence>
<dbReference type="KEGG" id="pprt:ET464_08415"/>
<name>A0A4P6ETD2_9BACL</name>
<feature type="transmembrane region" description="Helical" evidence="1">
    <location>
        <begin position="20"/>
        <end position="38"/>
    </location>
</feature>
<protein>
    <recommendedName>
        <fullName evidence="4">Prepilin-type N-terminal cleavage/methylation domain-containing protein</fullName>
    </recommendedName>
</protein>
<dbReference type="Proteomes" id="UP000293568">
    <property type="component" value="Chromosome"/>
</dbReference>
<evidence type="ECO:0000256" key="1">
    <source>
        <dbReference type="SAM" id="Phobius"/>
    </source>
</evidence>
<keyword evidence="1" id="KW-0812">Transmembrane</keyword>
<evidence type="ECO:0000313" key="3">
    <source>
        <dbReference type="Proteomes" id="UP000293568"/>
    </source>
</evidence>
<evidence type="ECO:0008006" key="4">
    <source>
        <dbReference type="Google" id="ProtNLM"/>
    </source>
</evidence>
<dbReference type="EMBL" id="CP035492">
    <property type="protein sequence ID" value="QAY66430.1"/>
    <property type="molecule type" value="Genomic_DNA"/>
</dbReference>
<dbReference type="OrthoDB" id="2603127at2"/>
<dbReference type="AlphaFoldDB" id="A0A4P6ETD2"/>
<reference evidence="2 3" key="1">
    <citation type="submission" date="2019-01" db="EMBL/GenBank/DDBJ databases">
        <title>Genome sequencing of strain FW100M-2.</title>
        <authorList>
            <person name="Heo J."/>
            <person name="Kim S.-J."/>
            <person name="Kim J.-S."/>
            <person name="Hong S.-B."/>
            <person name="Kwon S.-W."/>
        </authorList>
    </citation>
    <scope>NUCLEOTIDE SEQUENCE [LARGE SCALE GENOMIC DNA]</scope>
    <source>
        <strain evidence="2 3">FW100M-2</strain>
    </source>
</reference>
<keyword evidence="1" id="KW-0472">Membrane</keyword>
<keyword evidence="3" id="KW-1185">Reference proteome</keyword>